<dbReference type="Gene3D" id="3.10.100.10">
    <property type="entry name" value="Mannose-Binding Protein A, subunit A"/>
    <property type="match status" value="1"/>
</dbReference>
<feature type="transmembrane region" description="Helical" evidence="2">
    <location>
        <begin position="181"/>
        <end position="205"/>
    </location>
</feature>
<dbReference type="InterPro" id="IPR001304">
    <property type="entry name" value="C-type_lectin-like"/>
</dbReference>
<dbReference type="InterPro" id="IPR016187">
    <property type="entry name" value="CTDL_fold"/>
</dbReference>
<protein>
    <submittedName>
        <fullName evidence="5">CD302 antigen isoform X3</fullName>
    </submittedName>
</protein>
<dbReference type="GeneID" id="110284217"/>
<evidence type="ECO:0000313" key="4">
    <source>
        <dbReference type="Proteomes" id="UP000515126"/>
    </source>
</evidence>
<feature type="domain" description="C-type lectin" evidence="3">
    <location>
        <begin position="73"/>
        <end position="156"/>
    </location>
</feature>
<evidence type="ECO:0000256" key="1">
    <source>
        <dbReference type="ARBA" id="ARBA00022734"/>
    </source>
</evidence>
<dbReference type="PANTHER" id="PTHR22803">
    <property type="entry name" value="MANNOSE, PHOSPHOLIPASE, LECTIN RECEPTOR RELATED"/>
    <property type="match status" value="1"/>
</dbReference>
<evidence type="ECO:0000259" key="3">
    <source>
        <dbReference type="PROSITE" id="PS50041"/>
    </source>
</evidence>
<evidence type="ECO:0000256" key="2">
    <source>
        <dbReference type="SAM" id="Phobius"/>
    </source>
</evidence>
<evidence type="ECO:0000313" key="5">
    <source>
        <dbReference type="RefSeq" id="XP_021005620.1"/>
    </source>
</evidence>
<dbReference type="InterPro" id="IPR050111">
    <property type="entry name" value="C-type_lectin/snaclec_domain"/>
</dbReference>
<dbReference type="GO" id="GO:0030246">
    <property type="term" value="F:carbohydrate binding"/>
    <property type="evidence" value="ECO:0007669"/>
    <property type="project" value="UniProtKB-KW"/>
</dbReference>
<feature type="transmembrane region" description="Helical" evidence="2">
    <location>
        <begin position="56"/>
        <end position="74"/>
    </location>
</feature>
<organism evidence="4 5">
    <name type="scientific">Mus caroli</name>
    <name type="common">Ryukyu mouse</name>
    <name type="synonym">Ricefield mouse</name>
    <dbReference type="NCBI Taxonomy" id="10089"/>
    <lineage>
        <taxon>Eukaryota</taxon>
        <taxon>Metazoa</taxon>
        <taxon>Chordata</taxon>
        <taxon>Craniata</taxon>
        <taxon>Vertebrata</taxon>
        <taxon>Euteleostomi</taxon>
        <taxon>Mammalia</taxon>
        <taxon>Eutheria</taxon>
        <taxon>Euarchontoglires</taxon>
        <taxon>Glires</taxon>
        <taxon>Rodentia</taxon>
        <taxon>Myomorpha</taxon>
        <taxon>Muroidea</taxon>
        <taxon>Muridae</taxon>
        <taxon>Murinae</taxon>
        <taxon>Mus</taxon>
        <taxon>Mus</taxon>
    </lineage>
</organism>
<dbReference type="InterPro" id="IPR016186">
    <property type="entry name" value="C-type_lectin-like/link_sf"/>
</dbReference>
<name>A0A6P5NWR2_MUSCR</name>
<dbReference type="AlphaFoldDB" id="A0A6P5NWR2"/>
<dbReference type="SUPFAM" id="SSF56436">
    <property type="entry name" value="C-type lectin-like"/>
    <property type="match status" value="1"/>
</dbReference>
<keyword evidence="4" id="KW-1185">Reference proteome</keyword>
<dbReference type="RefSeq" id="XP_021005620.1">
    <property type="nucleotide sequence ID" value="XM_021149961.2"/>
</dbReference>
<accession>A0A6P5NWR2</accession>
<proteinExistence type="predicted"/>
<dbReference type="CDD" id="cd00037">
    <property type="entry name" value="CLECT"/>
    <property type="match status" value="1"/>
</dbReference>
<dbReference type="PROSITE" id="PS50041">
    <property type="entry name" value="C_TYPE_LECTIN_2"/>
    <property type="match status" value="1"/>
</dbReference>
<gene>
    <name evidence="5" type="primary">LOC110284217</name>
</gene>
<keyword evidence="2" id="KW-0472">Membrane</keyword>
<sequence length="243" mass="27355">MRSLSLTERSWSLRCVRPWAPLPRLEWEASQLSWELCTRQAPPPTRSRRRAVMPHAALSSLVLLSLATAIVAGADMVSIHNEEENAFILDTLQKRWKGPDDLLLGMFYDTDDATFKWYDHSNMTFDKWADQDGEDLVDTCGFLYTKTGEWRKGDCEISSVEGTLCKAATPYDKKYLSDNHILISTLVIASTVTLAVLGAIIWFLYRRNSRSGFTSFSPAPLSPYSDGCALVVAEDDEYAVQLD</sequence>
<keyword evidence="2" id="KW-1133">Transmembrane helix</keyword>
<reference evidence="5" key="1">
    <citation type="submission" date="2025-08" db="UniProtKB">
        <authorList>
            <consortium name="RefSeq"/>
        </authorList>
    </citation>
    <scope>IDENTIFICATION</scope>
</reference>
<dbReference type="Pfam" id="PF00059">
    <property type="entry name" value="Lectin_C"/>
    <property type="match status" value="1"/>
</dbReference>
<keyword evidence="1" id="KW-0430">Lectin</keyword>
<dbReference type="Proteomes" id="UP000515126">
    <property type="component" value="Chromosome 2"/>
</dbReference>
<keyword evidence="2" id="KW-0812">Transmembrane</keyword>